<accession>A0A841A836</accession>
<dbReference type="SUPFAM" id="SSF52091">
    <property type="entry name" value="SpoIIaa-like"/>
    <property type="match status" value="1"/>
</dbReference>
<evidence type="ECO:0000313" key="1">
    <source>
        <dbReference type="EMBL" id="MBB5831369.1"/>
    </source>
</evidence>
<evidence type="ECO:0000313" key="2">
    <source>
        <dbReference type="Proteomes" id="UP000588158"/>
    </source>
</evidence>
<name>A0A841A836_9MICO</name>
<dbReference type="EMBL" id="JACHLZ010000001">
    <property type="protein sequence ID" value="MBB5831369.1"/>
    <property type="molecule type" value="Genomic_DNA"/>
</dbReference>
<dbReference type="AlphaFoldDB" id="A0A841A836"/>
<sequence>MPHKISILVHADVSREDITLKVSGHLSAETMPALERQVQRARALDPAAPVRVDLSAAHPIDTDVHGAFYALTESTSTDPFAHGGRVEIVGAPSLSLRSSRAASGEVVS</sequence>
<proteinExistence type="predicted"/>
<keyword evidence="2" id="KW-1185">Reference proteome</keyword>
<comment type="caution">
    <text evidence="1">The sequence shown here is derived from an EMBL/GenBank/DDBJ whole genome shotgun (WGS) entry which is preliminary data.</text>
</comment>
<protein>
    <submittedName>
        <fullName evidence="1">Anti-anti-sigma regulatory factor</fullName>
    </submittedName>
</protein>
<dbReference type="Proteomes" id="UP000588158">
    <property type="component" value="Unassembled WGS sequence"/>
</dbReference>
<dbReference type="Gene3D" id="3.30.750.24">
    <property type="entry name" value="STAS domain"/>
    <property type="match status" value="1"/>
</dbReference>
<reference evidence="1 2" key="1">
    <citation type="submission" date="2020-08" db="EMBL/GenBank/DDBJ databases">
        <title>Sequencing the genomes of 1000 actinobacteria strains.</title>
        <authorList>
            <person name="Klenk H.-P."/>
        </authorList>
    </citation>
    <scope>NUCLEOTIDE SEQUENCE [LARGE SCALE GENOMIC DNA]</scope>
    <source>
        <strain evidence="1 2">DSM 28796</strain>
    </source>
</reference>
<gene>
    <name evidence="1" type="ORF">HNR70_001182</name>
</gene>
<dbReference type="InterPro" id="IPR036513">
    <property type="entry name" value="STAS_dom_sf"/>
</dbReference>
<organism evidence="1 2">
    <name type="scientific">Brachybacterium aquaticum</name>
    <dbReference type="NCBI Taxonomy" id="1432564"/>
    <lineage>
        <taxon>Bacteria</taxon>
        <taxon>Bacillati</taxon>
        <taxon>Actinomycetota</taxon>
        <taxon>Actinomycetes</taxon>
        <taxon>Micrococcales</taxon>
        <taxon>Dermabacteraceae</taxon>
        <taxon>Brachybacterium</taxon>
    </lineage>
</organism>